<dbReference type="Pfam" id="PF16214">
    <property type="entry name" value="AC_N"/>
    <property type="match status" value="1"/>
</dbReference>
<organism evidence="3 4">
    <name type="scientific">Habropoda laboriosa</name>
    <dbReference type="NCBI Taxonomy" id="597456"/>
    <lineage>
        <taxon>Eukaryota</taxon>
        <taxon>Metazoa</taxon>
        <taxon>Ecdysozoa</taxon>
        <taxon>Arthropoda</taxon>
        <taxon>Hexapoda</taxon>
        <taxon>Insecta</taxon>
        <taxon>Pterygota</taxon>
        <taxon>Neoptera</taxon>
        <taxon>Endopterygota</taxon>
        <taxon>Hymenoptera</taxon>
        <taxon>Apocrita</taxon>
        <taxon>Aculeata</taxon>
        <taxon>Apoidea</taxon>
        <taxon>Anthophila</taxon>
        <taxon>Apidae</taxon>
        <taxon>Habropoda</taxon>
    </lineage>
</organism>
<dbReference type="AlphaFoldDB" id="A0A0L7QSS9"/>
<evidence type="ECO:0000259" key="2">
    <source>
        <dbReference type="Pfam" id="PF16214"/>
    </source>
</evidence>
<proteinExistence type="predicted"/>
<dbReference type="STRING" id="597456.A0A0L7QSS9"/>
<keyword evidence="1" id="KW-0812">Transmembrane</keyword>
<feature type="transmembrane region" description="Helical" evidence="1">
    <location>
        <begin position="169"/>
        <end position="190"/>
    </location>
</feature>
<feature type="domain" description="Adenylate cyclase N-terminal" evidence="2">
    <location>
        <begin position="31"/>
        <end position="147"/>
    </location>
</feature>
<evidence type="ECO:0000256" key="1">
    <source>
        <dbReference type="SAM" id="Phobius"/>
    </source>
</evidence>
<dbReference type="InterPro" id="IPR032628">
    <property type="entry name" value="AC_N"/>
</dbReference>
<name>A0A0L7QSS9_9HYME</name>
<evidence type="ECO:0000313" key="3">
    <source>
        <dbReference type="EMBL" id="KOC61692.1"/>
    </source>
</evidence>
<sequence>MTHVLGLLAGLALALGLLLILRIILEDNQQFFISLERPENLSLAVTLVACIAIYAALVAAISRPGMNEIWLAGVSGIVLVTLLALQVALNIHLALGSKEHRSGGPLAAAWAVCFFIYMAYALLPIRLRHACIAGFVFSVAHLIGAFALYPAHYPAMMEHVPSKIEIQVIGYVMQLVKLCEMLDFFLGFFVRRLLQLLYGYKVNEAKTADNLRNCEGDLKERVE</sequence>
<keyword evidence="4" id="KW-1185">Reference proteome</keyword>
<feature type="transmembrane region" description="Helical" evidence="1">
    <location>
        <begin position="41"/>
        <end position="62"/>
    </location>
</feature>
<keyword evidence="1" id="KW-0472">Membrane</keyword>
<feature type="transmembrane region" description="Helical" evidence="1">
    <location>
        <begin position="130"/>
        <end position="149"/>
    </location>
</feature>
<protein>
    <submittedName>
        <fullName evidence="3">Adenylate cyclase type 6</fullName>
    </submittedName>
</protein>
<feature type="transmembrane region" description="Helical" evidence="1">
    <location>
        <begin position="69"/>
        <end position="91"/>
    </location>
</feature>
<reference evidence="3 4" key="1">
    <citation type="submission" date="2015-07" db="EMBL/GenBank/DDBJ databases">
        <title>The genome of Habropoda laboriosa.</title>
        <authorList>
            <person name="Pan H."/>
            <person name="Kapheim K."/>
        </authorList>
    </citation>
    <scope>NUCLEOTIDE SEQUENCE [LARGE SCALE GENOMIC DNA]</scope>
    <source>
        <strain evidence="3">0110345459</strain>
    </source>
</reference>
<accession>A0A0L7QSS9</accession>
<dbReference type="EMBL" id="KQ414756">
    <property type="protein sequence ID" value="KOC61692.1"/>
    <property type="molecule type" value="Genomic_DNA"/>
</dbReference>
<evidence type="ECO:0000313" key="4">
    <source>
        <dbReference type="Proteomes" id="UP000053825"/>
    </source>
</evidence>
<feature type="transmembrane region" description="Helical" evidence="1">
    <location>
        <begin position="103"/>
        <end position="123"/>
    </location>
</feature>
<dbReference type="Proteomes" id="UP000053825">
    <property type="component" value="Unassembled WGS sequence"/>
</dbReference>
<gene>
    <name evidence="3" type="ORF">WH47_05840</name>
</gene>
<keyword evidence="1" id="KW-1133">Transmembrane helix</keyword>